<comment type="caution">
    <text evidence="1">The sequence shown here is derived from an EMBL/GenBank/DDBJ whole genome shotgun (WGS) entry which is preliminary data.</text>
</comment>
<proteinExistence type="predicted"/>
<reference evidence="1" key="1">
    <citation type="submission" date="2021-01" db="EMBL/GenBank/DDBJ databases">
        <authorList>
            <consortium name="Genoscope - CEA"/>
            <person name="William W."/>
        </authorList>
    </citation>
    <scope>NUCLEOTIDE SEQUENCE</scope>
</reference>
<evidence type="ECO:0000313" key="1">
    <source>
        <dbReference type="EMBL" id="CAD8169259.1"/>
    </source>
</evidence>
<dbReference type="AlphaFoldDB" id="A0A8S1V0G0"/>
<protein>
    <submittedName>
        <fullName evidence="1">Uncharacterized protein</fullName>
    </submittedName>
</protein>
<accession>A0A8S1V0G0</accession>
<dbReference type="EMBL" id="CAJJDO010000050">
    <property type="protein sequence ID" value="CAD8169259.1"/>
    <property type="molecule type" value="Genomic_DNA"/>
</dbReference>
<sequence>MDFYLRLQFQHLFHKDLLLNIEQIINCLSYVRNTFIEKEIEIPINSNHLQYFNISYLIFRNLLPYQNDFQILNYQRRLNLIFLIIIITQDYK</sequence>
<evidence type="ECO:0000313" key="2">
    <source>
        <dbReference type="Proteomes" id="UP000689195"/>
    </source>
</evidence>
<name>A0A8S1V0G0_9CILI</name>
<gene>
    <name evidence="1" type="ORF">PPENT_87.1.T0500242</name>
</gene>
<dbReference type="Proteomes" id="UP000689195">
    <property type="component" value="Unassembled WGS sequence"/>
</dbReference>
<keyword evidence="2" id="KW-1185">Reference proteome</keyword>
<organism evidence="1 2">
    <name type="scientific">Paramecium pentaurelia</name>
    <dbReference type="NCBI Taxonomy" id="43138"/>
    <lineage>
        <taxon>Eukaryota</taxon>
        <taxon>Sar</taxon>
        <taxon>Alveolata</taxon>
        <taxon>Ciliophora</taxon>
        <taxon>Intramacronucleata</taxon>
        <taxon>Oligohymenophorea</taxon>
        <taxon>Peniculida</taxon>
        <taxon>Parameciidae</taxon>
        <taxon>Paramecium</taxon>
    </lineage>
</organism>